<dbReference type="InterPro" id="IPR000294">
    <property type="entry name" value="GLA_domain"/>
</dbReference>
<organism evidence="3 4">
    <name type="scientific">Scyliorhinus torazame</name>
    <name type="common">Cloudy catshark</name>
    <name type="synonym">Catulus torazame</name>
    <dbReference type="NCBI Taxonomy" id="75743"/>
    <lineage>
        <taxon>Eukaryota</taxon>
        <taxon>Metazoa</taxon>
        <taxon>Chordata</taxon>
        <taxon>Craniata</taxon>
        <taxon>Vertebrata</taxon>
        <taxon>Chondrichthyes</taxon>
        <taxon>Elasmobranchii</taxon>
        <taxon>Galeomorphii</taxon>
        <taxon>Galeoidea</taxon>
        <taxon>Carcharhiniformes</taxon>
        <taxon>Scyliorhinidae</taxon>
        <taxon>Scyliorhinus</taxon>
    </lineage>
</organism>
<accession>A0A401Q6R2</accession>
<dbReference type="InterPro" id="IPR017857">
    <property type="entry name" value="Coagulation_fac-like_Gla_dom"/>
</dbReference>
<evidence type="ECO:0000313" key="3">
    <source>
        <dbReference type="EMBL" id="GCB81069.1"/>
    </source>
</evidence>
<name>A0A401Q6R2_SCYTO</name>
<dbReference type="AlphaFoldDB" id="A0A401Q6R2"/>
<dbReference type="InterPro" id="IPR035972">
    <property type="entry name" value="GLA-like_dom_SF"/>
</dbReference>
<evidence type="ECO:0000256" key="1">
    <source>
        <dbReference type="ARBA" id="ARBA00023157"/>
    </source>
</evidence>
<dbReference type="Pfam" id="PF00594">
    <property type="entry name" value="Gla"/>
    <property type="match status" value="1"/>
</dbReference>
<gene>
    <name evidence="3" type="ORF">scyTo_0022112</name>
</gene>
<dbReference type="OrthoDB" id="9949988at2759"/>
<reference evidence="3 4" key="1">
    <citation type="journal article" date="2018" name="Nat. Ecol. Evol.">
        <title>Shark genomes provide insights into elasmobranch evolution and the origin of vertebrates.</title>
        <authorList>
            <person name="Hara Y"/>
            <person name="Yamaguchi K"/>
            <person name="Onimaru K"/>
            <person name="Kadota M"/>
            <person name="Koyanagi M"/>
            <person name="Keeley SD"/>
            <person name="Tatsumi K"/>
            <person name="Tanaka K"/>
            <person name="Motone F"/>
            <person name="Kageyama Y"/>
            <person name="Nozu R"/>
            <person name="Adachi N"/>
            <person name="Nishimura O"/>
            <person name="Nakagawa R"/>
            <person name="Tanegashima C"/>
            <person name="Kiyatake I"/>
            <person name="Matsumoto R"/>
            <person name="Murakumo K"/>
            <person name="Nishida K"/>
            <person name="Terakita A"/>
            <person name="Kuratani S"/>
            <person name="Sato K"/>
            <person name="Hyodo S Kuraku.S."/>
        </authorList>
    </citation>
    <scope>NUCLEOTIDE SEQUENCE [LARGE SCALE GENOMIC DNA]</scope>
</reference>
<dbReference type="GO" id="GO:0005576">
    <property type="term" value="C:extracellular region"/>
    <property type="evidence" value="ECO:0007669"/>
    <property type="project" value="InterPro"/>
</dbReference>
<dbReference type="PROSITE" id="PS50998">
    <property type="entry name" value="GLA_2"/>
    <property type="match status" value="1"/>
</dbReference>
<protein>
    <recommendedName>
        <fullName evidence="2">Gla domain-containing protein</fullName>
    </recommendedName>
</protein>
<keyword evidence="4" id="KW-1185">Reference proteome</keyword>
<feature type="non-terminal residue" evidence="3">
    <location>
        <position position="1"/>
    </location>
</feature>
<evidence type="ECO:0000313" key="4">
    <source>
        <dbReference type="Proteomes" id="UP000288216"/>
    </source>
</evidence>
<dbReference type="Proteomes" id="UP000288216">
    <property type="component" value="Unassembled WGS sequence"/>
</dbReference>
<evidence type="ECO:0000259" key="2">
    <source>
        <dbReference type="PROSITE" id="PS50998"/>
    </source>
</evidence>
<dbReference type="SMART" id="SM00069">
    <property type="entry name" value="GLA"/>
    <property type="match status" value="1"/>
</dbReference>
<dbReference type="GO" id="GO:0005509">
    <property type="term" value="F:calcium ion binding"/>
    <property type="evidence" value="ECO:0007669"/>
    <property type="project" value="InterPro"/>
</dbReference>
<dbReference type="Gene3D" id="4.10.740.10">
    <property type="entry name" value="Coagulation Factor IX"/>
    <property type="match status" value="1"/>
</dbReference>
<comment type="caution">
    <text evidence="3">The sequence shown here is derived from an EMBL/GenBank/DDBJ whole genome shotgun (WGS) entry which is preliminary data.</text>
</comment>
<dbReference type="EMBL" id="BFAA01021273">
    <property type="protein sequence ID" value="GCB81069.1"/>
    <property type="molecule type" value="Genomic_DNA"/>
</dbReference>
<proteinExistence type="predicted"/>
<dbReference type="SUPFAM" id="SSF57630">
    <property type="entry name" value="GLA-domain"/>
    <property type="match status" value="1"/>
</dbReference>
<keyword evidence="1" id="KW-1015">Disulfide bond</keyword>
<sequence length="112" mass="13003">YLSVYEIDMKYEETFLLLFCCSQVNCLFLQKSLASSYLSRIRRANDGLEEVLADNLERECNEETCSVEERQEVLRNNPETAAKYHRRVFSVKPTLPRRAKTNLPMVAPPNPT</sequence>
<feature type="domain" description="Gla" evidence="2">
    <location>
        <begin position="43"/>
        <end position="89"/>
    </location>
</feature>